<proteinExistence type="predicted"/>
<sequence>MFHVNAEFTRITTVPLLSTFMSNLDHYSSQLMRVFKKKGGTAGHSISLIMAAMDKNPSIEVRRECILKALCIYLNEKSDSLMKEYLDFDLASVREVEKMVLGVYIIRHEGADSTDVPEDVGIVIEGCTVLQDLGDVANGCAVLLGFIYCLNLSYPKDLRYTFEFFQKVLMELDGSKLSNKVQVLKNKLLE</sequence>
<dbReference type="AlphaFoldDB" id="A0A8T2MGZ1"/>
<name>A0A8T2MGZ1_ASTMX</name>
<protein>
    <submittedName>
        <fullName evidence="1">Sterile alpha motif domain-containing protein 3-like</fullName>
    </submittedName>
</protein>
<comment type="caution">
    <text evidence="1">The sequence shown here is derived from an EMBL/GenBank/DDBJ whole genome shotgun (WGS) entry which is preliminary data.</text>
</comment>
<gene>
    <name evidence="1" type="ORF">AMEX_G3864</name>
</gene>
<evidence type="ECO:0000313" key="1">
    <source>
        <dbReference type="EMBL" id="KAG9281082.1"/>
    </source>
</evidence>
<dbReference type="EMBL" id="JAICCE010000002">
    <property type="protein sequence ID" value="KAG9281082.1"/>
    <property type="molecule type" value="Genomic_DNA"/>
</dbReference>
<organism evidence="1 2">
    <name type="scientific">Astyanax mexicanus</name>
    <name type="common">Blind cave fish</name>
    <name type="synonym">Astyanax fasciatus mexicanus</name>
    <dbReference type="NCBI Taxonomy" id="7994"/>
    <lineage>
        <taxon>Eukaryota</taxon>
        <taxon>Metazoa</taxon>
        <taxon>Chordata</taxon>
        <taxon>Craniata</taxon>
        <taxon>Vertebrata</taxon>
        <taxon>Euteleostomi</taxon>
        <taxon>Actinopterygii</taxon>
        <taxon>Neopterygii</taxon>
        <taxon>Teleostei</taxon>
        <taxon>Ostariophysi</taxon>
        <taxon>Characiformes</taxon>
        <taxon>Characoidei</taxon>
        <taxon>Acestrorhamphidae</taxon>
        <taxon>Acestrorhamphinae</taxon>
        <taxon>Astyanax</taxon>
    </lineage>
</organism>
<evidence type="ECO:0000313" key="2">
    <source>
        <dbReference type="Proteomes" id="UP000752171"/>
    </source>
</evidence>
<dbReference type="PANTHER" id="PTHR31025:SF27">
    <property type="entry name" value="SI:CH211-193K19.2-RELATED"/>
    <property type="match status" value="1"/>
</dbReference>
<dbReference type="Proteomes" id="UP000752171">
    <property type="component" value="Unassembled WGS sequence"/>
</dbReference>
<reference evidence="1 2" key="1">
    <citation type="submission" date="2021-07" db="EMBL/GenBank/DDBJ databases">
        <authorList>
            <person name="Imarazene B."/>
            <person name="Zahm M."/>
            <person name="Klopp C."/>
            <person name="Cabau C."/>
            <person name="Beille S."/>
            <person name="Jouanno E."/>
            <person name="Castinel A."/>
            <person name="Lluch J."/>
            <person name="Gil L."/>
            <person name="Kuchtly C."/>
            <person name="Lopez Roques C."/>
            <person name="Donnadieu C."/>
            <person name="Parrinello H."/>
            <person name="Journot L."/>
            <person name="Du K."/>
            <person name="Schartl M."/>
            <person name="Retaux S."/>
            <person name="Guiguen Y."/>
        </authorList>
    </citation>
    <scope>NUCLEOTIDE SEQUENCE [LARGE SCALE GENOMIC DNA]</scope>
    <source>
        <strain evidence="1">Pach_M1</strain>
        <tissue evidence="1">Testis</tissue>
    </source>
</reference>
<dbReference type="PANTHER" id="PTHR31025">
    <property type="entry name" value="SI:CH211-196P9.1-RELATED"/>
    <property type="match status" value="1"/>
</dbReference>
<accession>A0A8T2MGZ1</accession>